<dbReference type="Proteomes" id="UP001351900">
    <property type="component" value="Unassembled WGS sequence"/>
</dbReference>
<keyword evidence="3" id="KW-1185">Reference proteome</keyword>
<gene>
    <name evidence="2" type="ORF">V2V91_13110</name>
</gene>
<organism evidence="2 3">
    <name type="scientific">Microbacterium schleiferi</name>
    <dbReference type="NCBI Taxonomy" id="69362"/>
    <lineage>
        <taxon>Bacteria</taxon>
        <taxon>Bacillati</taxon>
        <taxon>Actinomycetota</taxon>
        <taxon>Actinomycetes</taxon>
        <taxon>Micrococcales</taxon>
        <taxon>Microbacteriaceae</taxon>
        <taxon>Microbacterium</taxon>
    </lineage>
</organism>
<name>A0ABU7V9Z4_9MICO</name>
<dbReference type="RefSeq" id="WP_331792179.1">
    <property type="nucleotide sequence ID" value="NZ_BAAAUO010000012.1"/>
</dbReference>
<reference evidence="2 3" key="1">
    <citation type="submission" date="2024-01" db="EMBL/GenBank/DDBJ databases">
        <title>the genome sequence of strain Microbacterium schleiferi NBRC 15075.</title>
        <authorList>
            <person name="Ding Y."/>
            <person name="Zhang G."/>
        </authorList>
    </citation>
    <scope>NUCLEOTIDE SEQUENCE [LARGE SCALE GENOMIC DNA]</scope>
    <source>
        <strain evidence="2 3">NBRC 15075</strain>
    </source>
</reference>
<dbReference type="SUPFAM" id="SSF47090">
    <property type="entry name" value="PGBD-like"/>
    <property type="match status" value="1"/>
</dbReference>
<proteinExistence type="predicted"/>
<protein>
    <submittedName>
        <fullName evidence="2">Peptidoglycan-binding domain-containing protein</fullName>
    </submittedName>
</protein>
<comment type="caution">
    <text evidence="2">The sequence shown here is derived from an EMBL/GenBank/DDBJ whole genome shotgun (WGS) entry which is preliminary data.</text>
</comment>
<dbReference type="Pfam" id="PF01471">
    <property type="entry name" value="PG_binding_1"/>
    <property type="match status" value="1"/>
</dbReference>
<evidence type="ECO:0000313" key="3">
    <source>
        <dbReference type="Proteomes" id="UP001351900"/>
    </source>
</evidence>
<dbReference type="InterPro" id="IPR002477">
    <property type="entry name" value="Peptidoglycan-bd-like"/>
</dbReference>
<accession>A0ABU7V9Z4</accession>
<evidence type="ECO:0000313" key="2">
    <source>
        <dbReference type="EMBL" id="MEF2256063.1"/>
    </source>
</evidence>
<dbReference type="EMBL" id="JAZHOV010000007">
    <property type="protein sequence ID" value="MEF2256063.1"/>
    <property type="molecule type" value="Genomic_DNA"/>
</dbReference>
<dbReference type="InterPro" id="IPR036365">
    <property type="entry name" value="PGBD-like_sf"/>
</dbReference>
<feature type="domain" description="Peptidoglycan binding-like" evidence="1">
    <location>
        <begin position="97"/>
        <end position="144"/>
    </location>
</feature>
<dbReference type="Gene3D" id="1.10.101.10">
    <property type="entry name" value="PGBD-like superfamily/PGBD"/>
    <property type="match status" value="1"/>
</dbReference>
<sequence>MSTVITPAQDVLESTPFTYVAVETGEVGASIQLNTVAEWTPVPVGANRAEGVVTGIAIQAGDEVDQGSTLYSVNMRPTVVAQGEVPAFRPIGADTEGADVAQLQSMLAARGHYSGPIDGKGGSGTVRAIKSWQKSTGVAQTGVVEIGDVIYVPALPTRVALDDELIFRGATVVGGEEAVQALPASPEFRVPVTEAQAVMMPTGTRIQIDSPDGSEWVAYAGEQAPEQDTGNIVVSLHGEDNVVICGSQCGQIPVSGSAILQSKVVTVEPVEGLVVPSAALVTSADGQTAVINEEGRRVPVVVLAAARGMSVVEGIEVGARVRIPGEGP</sequence>
<dbReference type="InterPro" id="IPR036366">
    <property type="entry name" value="PGBDSf"/>
</dbReference>
<evidence type="ECO:0000259" key="1">
    <source>
        <dbReference type="Pfam" id="PF01471"/>
    </source>
</evidence>